<dbReference type="InterPro" id="IPR012944">
    <property type="entry name" value="SusD_RagB_dom"/>
</dbReference>
<keyword evidence="3 6" id="KW-0732">Signal</keyword>
<proteinExistence type="inferred from homology"/>
<evidence type="ECO:0000256" key="5">
    <source>
        <dbReference type="ARBA" id="ARBA00023237"/>
    </source>
</evidence>
<dbReference type="EMBL" id="LR590484">
    <property type="protein sequence ID" value="VTR27846.1"/>
    <property type="molecule type" value="Genomic_DNA"/>
</dbReference>
<gene>
    <name evidence="9" type="ORF">NCTC11429_00063</name>
</gene>
<dbReference type="InterPro" id="IPR033985">
    <property type="entry name" value="SusD-like_N"/>
</dbReference>
<dbReference type="InterPro" id="IPR011990">
    <property type="entry name" value="TPR-like_helical_dom_sf"/>
</dbReference>
<keyword evidence="4" id="KW-0472">Membrane</keyword>
<evidence type="ECO:0000313" key="10">
    <source>
        <dbReference type="Proteomes" id="UP000308196"/>
    </source>
</evidence>
<evidence type="ECO:0000313" key="9">
    <source>
        <dbReference type="EMBL" id="VTR27846.1"/>
    </source>
</evidence>
<dbReference type="KEGG" id="stha:NCTC11429_00063"/>
<evidence type="ECO:0000259" key="8">
    <source>
        <dbReference type="Pfam" id="PF14322"/>
    </source>
</evidence>
<dbReference type="STRING" id="1123265.GCA_000686625_00678"/>
<feature type="domain" description="SusD-like N-terminal" evidence="8">
    <location>
        <begin position="26"/>
        <end position="233"/>
    </location>
</feature>
<evidence type="ECO:0000256" key="1">
    <source>
        <dbReference type="ARBA" id="ARBA00004442"/>
    </source>
</evidence>
<evidence type="ECO:0000256" key="2">
    <source>
        <dbReference type="ARBA" id="ARBA00006275"/>
    </source>
</evidence>
<dbReference type="PROSITE" id="PS51257">
    <property type="entry name" value="PROKAR_LIPOPROTEIN"/>
    <property type="match status" value="1"/>
</dbReference>
<accession>A0A4U9U4P5</accession>
<evidence type="ECO:0000256" key="4">
    <source>
        <dbReference type="ARBA" id="ARBA00023136"/>
    </source>
</evidence>
<feature type="signal peptide" evidence="6">
    <location>
        <begin position="1"/>
        <end position="21"/>
    </location>
</feature>
<dbReference type="SUPFAM" id="SSF48452">
    <property type="entry name" value="TPR-like"/>
    <property type="match status" value="1"/>
</dbReference>
<keyword evidence="5" id="KW-0998">Cell outer membrane</keyword>
<evidence type="ECO:0000256" key="3">
    <source>
        <dbReference type="ARBA" id="ARBA00022729"/>
    </source>
</evidence>
<comment type="similarity">
    <text evidence="2">Belongs to the SusD family.</text>
</comment>
<protein>
    <submittedName>
        <fullName evidence="9">SusD family</fullName>
    </submittedName>
</protein>
<sequence>MNMKFLTTICFLVIASLFSLLSCKEDFLNAKYDKRKNVPSTVKDYQALLDNTSVLNAGQPIMGEYAGDDYEIIFSRWQNLTNLYKYTYIWSDELEVINDEFVDWTEGFRKIYIANVVLDGLSSLDQNKVNIAERNEFDNTKGGALFYRGSCYYQLAQEFCKQYDPQLGEADLGLPIRLTSDLNIHVDRSILSATYKQMLDDLHAAAVLLPATVSVKTRPSKAAAYGMLAKVYLQMGDYDNSLKYADSCLILQHELQDLNELNLTASFPFAMFNKEVIFHATLYSSAGMTQNNALVSEELYQQYEINDLRKIAYFKISGDRYTFKGSFAGSAILFGGITTAELFLIRAESNVRLKNIAAGKTDLLNLLTNRYRNNNIELGSDDQQQLLAKIKEERRKELLFRGIRWSDIRRYNVLDKDNIKIVRNLDAQVFELKPMDKRFVFPFPKAAIDFGGYENN</sequence>
<dbReference type="GO" id="GO:0009279">
    <property type="term" value="C:cell outer membrane"/>
    <property type="evidence" value="ECO:0007669"/>
    <property type="project" value="UniProtKB-SubCell"/>
</dbReference>
<name>A0A4U9U4P5_9SPHI</name>
<dbReference type="Gene3D" id="1.25.40.390">
    <property type="match status" value="1"/>
</dbReference>
<feature type="domain" description="RagB/SusD" evidence="7">
    <location>
        <begin position="340"/>
        <end position="437"/>
    </location>
</feature>
<reference evidence="9 10" key="1">
    <citation type="submission" date="2019-05" db="EMBL/GenBank/DDBJ databases">
        <authorList>
            <consortium name="Pathogen Informatics"/>
        </authorList>
    </citation>
    <scope>NUCLEOTIDE SEQUENCE [LARGE SCALE GENOMIC DNA]</scope>
    <source>
        <strain evidence="9 10">NCTC11429</strain>
    </source>
</reference>
<organism evidence="9 10">
    <name type="scientific">Sphingobacterium thalpophilum</name>
    <dbReference type="NCBI Taxonomy" id="259"/>
    <lineage>
        <taxon>Bacteria</taxon>
        <taxon>Pseudomonadati</taxon>
        <taxon>Bacteroidota</taxon>
        <taxon>Sphingobacteriia</taxon>
        <taxon>Sphingobacteriales</taxon>
        <taxon>Sphingobacteriaceae</taxon>
        <taxon>Sphingobacterium</taxon>
    </lineage>
</organism>
<feature type="chain" id="PRO_5020985868" evidence="6">
    <location>
        <begin position="22"/>
        <end position="456"/>
    </location>
</feature>
<dbReference type="Pfam" id="PF14322">
    <property type="entry name" value="SusD-like_3"/>
    <property type="match status" value="1"/>
</dbReference>
<dbReference type="Pfam" id="PF07980">
    <property type="entry name" value="SusD_RagB"/>
    <property type="match status" value="1"/>
</dbReference>
<dbReference type="AlphaFoldDB" id="A0A4U9U4P5"/>
<evidence type="ECO:0000259" key="7">
    <source>
        <dbReference type="Pfam" id="PF07980"/>
    </source>
</evidence>
<comment type="subcellular location">
    <subcellularLocation>
        <location evidence="1">Cell outer membrane</location>
    </subcellularLocation>
</comment>
<evidence type="ECO:0000256" key="6">
    <source>
        <dbReference type="SAM" id="SignalP"/>
    </source>
</evidence>
<dbReference type="Proteomes" id="UP000308196">
    <property type="component" value="Chromosome"/>
</dbReference>